<name>V5H001_ANOGL</name>
<reference evidence="2" key="1">
    <citation type="submission" date="2013-07" db="EMBL/GenBank/DDBJ databases">
        <title>Midgut Transcriptome Profiling of Anoplphora glabripennis, a Lignocellulose Degrading, Wood-Boring Cerambycid.</title>
        <authorList>
            <person name="Scully E.D."/>
            <person name="Hoover K."/>
            <person name="Carlson J.E."/>
            <person name="Tien M."/>
            <person name="Geib S.M."/>
        </authorList>
    </citation>
    <scope>NUCLEOTIDE SEQUENCE</scope>
</reference>
<feature type="non-terminal residue" evidence="2">
    <location>
        <position position="153"/>
    </location>
</feature>
<dbReference type="AlphaFoldDB" id="V5H001"/>
<protein>
    <recommendedName>
        <fullName evidence="3">Retrotransposon gag domain-containing protein</fullName>
    </recommendedName>
</protein>
<evidence type="ECO:0000313" key="2">
    <source>
        <dbReference type="EMBL" id="JAB67522.1"/>
    </source>
</evidence>
<accession>V5H001</accession>
<feature type="region of interest" description="Disordered" evidence="1">
    <location>
        <begin position="96"/>
        <end position="153"/>
    </location>
</feature>
<feature type="compositionally biased region" description="Polar residues" evidence="1">
    <location>
        <begin position="104"/>
        <end position="121"/>
    </location>
</feature>
<evidence type="ECO:0000256" key="1">
    <source>
        <dbReference type="SAM" id="MobiDB-lite"/>
    </source>
</evidence>
<sequence>MLCKQFNATTSVWRERRKFYLLQQNDETITEWYAKIHSFAMHCNFGADLNKAIKDKFVTGLTRGKILDRLCEEEDGRSLDELVNIAQKTENSAKVNFINPKFPTRSTGSPPSQTGTGNQYYRKQRPPYPGAQRQEQPWKKGSVEWSVGSTGYR</sequence>
<evidence type="ECO:0008006" key="3">
    <source>
        <dbReference type="Google" id="ProtNLM"/>
    </source>
</evidence>
<proteinExistence type="predicted"/>
<organism evidence="2">
    <name type="scientific">Anoplophora glabripennis</name>
    <name type="common">Asian longhorn beetle</name>
    <name type="synonym">Anoplophora nobilis</name>
    <dbReference type="NCBI Taxonomy" id="217634"/>
    <lineage>
        <taxon>Eukaryota</taxon>
        <taxon>Metazoa</taxon>
        <taxon>Ecdysozoa</taxon>
        <taxon>Arthropoda</taxon>
        <taxon>Hexapoda</taxon>
        <taxon>Insecta</taxon>
        <taxon>Pterygota</taxon>
        <taxon>Neoptera</taxon>
        <taxon>Endopterygota</taxon>
        <taxon>Coleoptera</taxon>
        <taxon>Polyphaga</taxon>
        <taxon>Cucujiformia</taxon>
        <taxon>Chrysomeloidea</taxon>
        <taxon>Cerambycidae</taxon>
        <taxon>Lamiinae</taxon>
        <taxon>Lamiini</taxon>
        <taxon>Anoplophora</taxon>
    </lineage>
</organism>
<dbReference type="EMBL" id="GALX01000944">
    <property type="protein sequence ID" value="JAB67522.1"/>
    <property type="molecule type" value="Transcribed_RNA"/>
</dbReference>